<evidence type="ECO:0000313" key="3">
    <source>
        <dbReference type="EMBL" id="APD15633.1"/>
    </source>
</evidence>
<feature type="compositionally biased region" description="Basic and acidic residues" evidence="1">
    <location>
        <begin position="211"/>
        <end position="227"/>
    </location>
</feature>
<feature type="chain" id="PRO_5012249780" evidence="2">
    <location>
        <begin position="18"/>
        <end position="227"/>
    </location>
</feature>
<protein>
    <submittedName>
        <fullName evidence="3">Icarapin-like</fullName>
    </submittedName>
</protein>
<dbReference type="AlphaFoldDB" id="A0A1J0M5H8"/>
<dbReference type="EMBL" id="KU663639">
    <property type="protein sequence ID" value="APD15633.1"/>
    <property type="molecule type" value="mRNA"/>
</dbReference>
<sequence length="227" mass="25350">MKSTIVIFGLLLASAHCFPGASRDSKDSSESNKQKSQIELILPEEDRKNFGELPNFDDDGGFRFTPIKFNFRPIQTDDLFSPFFSSFQDMVKQMKEEVNKVFAGFPSLDYLKPLGGIPKDAINKTSSKSETKVINGHKVTINETTFSDGTNNSNTFVRFKVIHVRPENETSVETGSDTSPESVEVVETEVDEEPNPTSKDETTNRSVEAVEDWKNDIPDSPVDDLKA</sequence>
<evidence type="ECO:0000256" key="2">
    <source>
        <dbReference type="SAM" id="SignalP"/>
    </source>
</evidence>
<proteinExistence type="evidence at transcript level"/>
<name>A0A1J0M5H8_9HYME</name>
<evidence type="ECO:0000256" key="1">
    <source>
        <dbReference type="SAM" id="MobiDB-lite"/>
    </source>
</evidence>
<accession>A0A1J0M5H8</accession>
<organism evidence="3">
    <name type="scientific">Cotesia chilonis</name>
    <dbReference type="NCBI Taxonomy" id="89804"/>
    <lineage>
        <taxon>Eukaryota</taxon>
        <taxon>Metazoa</taxon>
        <taxon>Ecdysozoa</taxon>
        <taxon>Arthropoda</taxon>
        <taxon>Hexapoda</taxon>
        <taxon>Insecta</taxon>
        <taxon>Pterygota</taxon>
        <taxon>Neoptera</taxon>
        <taxon>Endopterygota</taxon>
        <taxon>Hymenoptera</taxon>
        <taxon>Apocrita</taxon>
        <taxon>Ichneumonoidea</taxon>
        <taxon>Braconidae</taxon>
        <taxon>Microgastrinae</taxon>
        <taxon>Cotesia</taxon>
    </lineage>
</organism>
<feature type="signal peptide" evidence="2">
    <location>
        <begin position="1"/>
        <end position="17"/>
    </location>
</feature>
<keyword evidence="2" id="KW-0732">Signal</keyword>
<feature type="compositionally biased region" description="Acidic residues" evidence="1">
    <location>
        <begin position="184"/>
        <end position="194"/>
    </location>
</feature>
<reference evidence="3" key="1">
    <citation type="submission" date="2016-01" db="EMBL/GenBank/DDBJ databases">
        <title>The venom composition of the polydnavirus (PDV)-carrying endoparasitoid Cotesia chilonis (Hymenoptera: Braconidae) revealed by combining transcriptomic analysis and proteomic approach.</title>
        <authorList>
            <person name="Teng Z."/>
        </authorList>
    </citation>
    <scope>NUCLEOTIDE SEQUENCE</scope>
    <source>
        <strain evidence="3">Cc-Ven22</strain>
        <tissue evidence="3">Venom gland</tissue>
    </source>
</reference>
<feature type="region of interest" description="Disordered" evidence="1">
    <location>
        <begin position="167"/>
        <end position="227"/>
    </location>
</feature>